<sequence>MYNSILIINLMYIGDLLFTTPLIRALRANFPSAHIAMLADKKNADVIKYNPHLSELIAIDKKGYHNKLKNYIGLISDIRKRQFDLVINLHANERASAIAAFSGAREVIGFAARPFGIFFDRVVKERHDVHQADAYLEILREPGIAQVDNHGLEIWVDEGTEARADKLWQEAFADNSVDTRKVIGLNTGGSWPTKRWTKEGFAALADRLLETGYGVAFFGGPMDREDVDQILSLMNKPDHPKLAVFTGKTTLLETAALIKKCAAFISGDSGPMHIAVAQKVPVVAIFGPSDPVRYHPYDQQNAVVTAGLLCQPCGEHACSRRHECMERVTVDMVWERIMKRV</sequence>
<dbReference type="InterPro" id="IPR002201">
    <property type="entry name" value="Glyco_trans_9"/>
</dbReference>
<dbReference type="RefSeq" id="WP_007288184.1">
    <property type="nucleotide sequence ID" value="NZ_AAWL01000001.1"/>
</dbReference>
<reference evidence="6 7" key="2">
    <citation type="submission" date="2007-01" db="EMBL/GenBank/DDBJ databases">
        <title>Sequencing of the draft genome and assembly of Thermosinus carboxydivorans Nor1.</title>
        <authorList>
            <consortium name="US DOE Joint Genome Institute (JGI-PGF)"/>
            <person name="Copeland A."/>
            <person name="Lucas S."/>
            <person name="Lapidus A."/>
            <person name="Barry K."/>
            <person name="Glavina del Rio T."/>
            <person name="Dalin E."/>
            <person name="Tice H."/>
            <person name="Bruce D."/>
            <person name="Pitluck S."/>
            <person name="Richardson P."/>
        </authorList>
    </citation>
    <scope>NUCLEOTIDE SEQUENCE [LARGE SCALE GENOMIC DNA]</scope>
    <source>
        <strain evidence="6 7">Nor1</strain>
    </source>
</reference>
<dbReference type="InterPro" id="IPR011910">
    <property type="entry name" value="RfaF"/>
</dbReference>
<gene>
    <name evidence="6" type="ORF">TcarDRAFT_2667</name>
</gene>
<comment type="similarity">
    <text evidence="3">Belongs to the glycosyltransferase 9 family.</text>
</comment>
<dbReference type="Gene3D" id="3.40.50.2000">
    <property type="entry name" value="Glycogen Phosphorylase B"/>
    <property type="match status" value="2"/>
</dbReference>
<dbReference type="NCBIfam" id="TIGR02195">
    <property type="entry name" value="heptsyl_trn_II"/>
    <property type="match status" value="1"/>
</dbReference>
<evidence type="ECO:0000313" key="7">
    <source>
        <dbReference type="Proteomes" id="UP000005139"/>
    </source>
</evidence>
<dbReference type="GO" id="GO:0005829">
    <property type="term" value="C:cytosol"/>
    <property type="evidence" value="ECO:0007669"/>
    <property type="project" value="TreeGrafter"/>
</dbReference>
<dbReference type="InterPro" id="IPR051199">
    <property type="entry name" value="LPS_LOS_Heptosyltrfase"/>
</dbReference>
<dbReference type="SUPFAM" id="SSF53756">
    <property type="entry name" value="UDP-Glycosyltransferase/glycogen phosphorylase"/>
    <property type="match status" value="1"/>
</dbReference>
<evidence type="ECO:0000256" key="2">
    <source>
        <dbReference type="ARBA" id="ARBA00022679"/>
    </source>
</evidence>
<accession>A1HMD5</accession>
<keyword evidence="1" id="KW-0328">Glycosyltransferase</keyword>
<dbReference type="OrthoDB" id="9768048at2"/>
<keyword evidence="7" id="KW-1185">Reference proteome</keyword>
<dbReference type="EC" id="2.4.99.24" evidence="4"/>
<dbReference type="GO" id="GO:0008713">
    <property type="term" value="F:ADP-heptose-lipopolysaccharide heptosyltransferase activity"/>
    <property type="evidence" value="ECO:0007669"/>
    <property type="project" value="UniProtKB-EC"/>
</dbReference>
<name>A1HMD5_9FIRM</name>
<evidence type="ECO:0000256" key="3">
    <source>
        <dbReference type="ARBA" id="ARBA00043995"/>
    </source>
</evidence>
<protein>
    <recommendedName>
        <fullName evidence="4">lipopolysaccharide heptosyltransferase II</fullName>
        <ecNumber evidence="4">2.4.99.24</ecNumber>
    </recommendedName>
</protein>
<dbReference type="PANTHER" id="PTHR30160">
    <property type="entry name" value="TETRAACYLDISACCHARIDE 4'-KINASE-RELATED"/>
    <property type="match status" value="1"/>
</dbReference>
<dbReference type="EMBL" id="AAWL01000001">
    <property type="protein sequence ID" value="EAX48978.1"/>
    <property type="molecule type" value="Genomic_DNA"/>
</dbReference>
<reference evidence="6 7" key="1">
    <citation type="submission" date="2007-01" db="EMBL/GenBank/DDBJ databases">
        <title>Annotation of the draft genome assembly of Thermosinus carboxydivorans Nor1.</title>
        <authorList>
            <consortium name="US DOE Joint Genome Institute (JGI-ORNL)"/>
            <person name="Larimer F."/>
            <person name="Land M."/>
            <person name="Hauser L."/>
        </authorList>
    </citation>
    <scope>NUCLEOTIDE SEQUENCE [LARGE SCALE GENOMIC DNA]</scope>
    <source>
        <strain evidence="6 7">Nor1</strain>
    </source>
</reference>
<comment type="catalytic activity">
    <reaction evidence="5">
        <text>an L-alpha-D-Hep-(1-&gt;5)-[alpha-Kdo-(2-&gt;4)]-alpha-Kdo-(2-&gt;6)-lipid A + ADP-L-glycero-beta-D-manno-heptose = an L-alpha-D-Hep-(1-&gt;3)-L-alpha-D-Hep-(1-&gt;5)-[alpha-Kdo-(2-&gt;4)]-alpha-Kdo-(2-&gt;6)-lipid A + ADP + H(+)</text>
        <dbReference type="Rhea" id="RHEA:74071"/>
        <dbReference type="ChEBI" id="CHEBI:15378"/>
        <dbReference type="ChEBI" id="CHEBI:61506"/>
        <dbReference type="ChEBI" id="CHEBI:193068"/>
        <dbReference type="ChEBI" id="CHEBI:193069"/>
        <dbReference type="ChEBI" id="CHEBI:456216"/>
        <dbReference type="EC" id="2.4.99.24"/>
    </reaction>
</comment>
<dbReference type="Proteomes" id="UP000005139">
    <property type="component" value="Unassembled WGS sequence"/>
</dbReference>
<evidence type="ECO:0000256" key="5">
    <source>
        <dbReference type="ARBA" id="ARBA00047503"/>
    </source>
</evidence>
<evidence type="ECO:0000256" key="4">
    <source>
        <dbReference type="ARBA" id="ARBA00044042"/>
    </source>
</evidence>
<proteinExistence type="inferred from homology"/>
<evidence type="ECO:0000313" key="6">
    <source>
        <dbReference type="EMBL" id="EAX48978.1"/>
    </source>
</evidence>
<dbReference type="GO" id="GO:0009244">
    <property type="term" value="P:lipopolysaccharide core region biosynthetic process"/>
    <property type="evidence" value="ECO:0007669"/>
    <property type="project" value="TreeGrafter"/>
</dbReference>
<keyword evidence="2 6" id="KW-0808">Transferase</keyword>
<dbReference type="Pfam" id="PF01075">
    <property type="entry name" value="Glyco_transf_9"/>
    <property type="match status" value="1"/>
</dbReference>
<organism evidence="6 7">
    <name type="scientific">Thermosinus carboxydivorans Nor1</name>
    <dbReference type="NCBI Taxonomy" id="401526"/>
    <lineage>
        <taxon>Bacteria</taxon>
        <taxon>Bacillati</taxon>
        <taxon>Bacillota</taxon>
        <taxon>Negativicutes</taxon>
        <taxon>Selenomonadales</taxon>
        <taxon>Sporomusaceae</taxon>
        <taxon>Thermosinus</taxon>
    </lineage>
</organism>
<dbReference type="eggNOG" id="COG0859">
    <property type="taxonomic scope" value="Bacteria"/>
</dbReference>
<comment type="caution">
    <text evidence="6">The sequence shown here is derived from an EMBL/GenBank/DDBJ whole genome shotgun (WGS) entry which is preliminary data.</text>
</comment>
<dbReference type="CDD" id="cd03789">
    <property type="entry name" value="GT9_LPS_heptosyltransferase"/>
    <property type="match status" value="1"/>
</dbReference>
<dbReference type="AlphaFoldDB" id="A1HMD5"/>
<dbReference type="PANTHER" id="PTHR30160:SF1">
    <property type="entry name" value="LIPOPOLYSACCHARIDE 1,2-N-ACETYLGLUCOSAMINETRANSFERASE-RELATED"/>
    <property type="match status" value="1"/>
</dbReference>
<evidence type="ECO:0000256" key="1">
    <source>
        <dbReference type="ARBA" id="ARBA00022676"/>
    </source>
</evidence>